<organism evidence="1 2">
    <name type="scientific">Actinacidiphila cocklensis</name>
    <dbReference type="NCBI Taxonomy" id="887465"/>
    <lineage>
        <taxon>Bacteria</taxon>
        <taxon>Bacillati</taxon>
        <taxon>Actinomycetota</taxon>
        <taxon>Actinomycetes</taxon>
        <taxon>Kitasatosporales</taxon>
        <taxon>Streptomycetaceae</taxon>
        <taxon>Actinacidiphila</taxon>
    </lineage>
</organism>
<dbReference type="Proteomes" id="UP001152519">
    <property type="component" value="Unassembled WGS sequence"/>
</dbReference>
<keyword evidence="2" id="KW-1185">Reference proteome</keyword>
<dbReference type="AlphaFoldDB" id="A0A9W4GQU1"/>
<reference evidence="1" key="1">
    <citation type="submission" date="2021-05" db="EMBL/GenBank/DDBJ databases">
        <authorList>
            <person name="Arsene-Ploetze F."/>
        </authorList>
    </citation>
    <scope>NUCLEOTIDE SEQUENCE</scope>
    <source>
        <strain evidence="1">DSM 42138</strain>
    </source>
</reference>
<protein>
    <submittedName>
        <fullName evidence="1">Uncharacterized protein</fullName>
    </submittedName>
</protein>
<dbReference type="EMBL" id="CAJSLV010000042">
    <property type="protein sequence ID" value="CAG6391916.1"/>
    <property type="molecule type" value="Genomic_DNA"/>
</dbReference>
<sequence length="43" mass="4192">MGQPPGPAPGAALTGSAVLLVPALAAVLTLFVPSQAAHNERTV</sequence>
<evidence type="ECO:0000313" key="2">
    <source>
        <dbReference type="Proteomes" id="UP001152519"/>
    </source>
</evidence>
<name>A0A9W4GQU1_9ACTN</name>
<accession>A0A9W4GQU1</accession>
<evidence type="ECO:0000313" key="1">
    <source>
        <dbReference type="EMBL" id="CAG6391916.1"/>
    </source>
</evidence>
<comment type="caution">
    <text evidence="1">The sequence shown here is derived from an EMBL/GenBank/DDBJ whole genome shotgun (WGS) entry which is preliminary data.</text>
</comment>
<gene>
    <name evidence="1" type="ORF">SCOCK_140114</name>
</gene>
<proteinExistence type="predicted"/>